<dbReference type="EMBL" id="GEEE01023119">
    <property type="protein sequence ID" value="JAP40106.1"/>
    <property type="molecule type" value="Transcribed_RNA"/>
</dbReference>
<evidence type="ECO:0000313" key="1">
    <source>
        <dbReference type="EMBL" id="JAP61149.1"/>
    </source>
</evidence>
<reference evidence="1" key="1">
    <citation type="submission" date="2016-01" db="EMBL/GenBank/DDBJ databases">
        <title>Reference transcriptome for the parasite Schistocephalus solidus: insights into the molecular evolution of parasitism.</title>
        <authorList>
            <person name="Hebert F.O."/>
            <person name="Grambauer S."/>
            <person name="Barber I."/>
            <person name="Landry C.R."/>
            <person name="Aubin-Horth N."/>
        </authorList>
    </citation>
    <scope>NUCLEOTIDE SEQUENCE</scope>
</reference>
<accession>A0A0V0J760</accession>
<protein>
    <recommendedName>
        <fullName evidence="2">Arrestin_C domain-containing protein</fullName>
    </recommendedName>
</protein>
<dbReference type="EMBL" id="GEEE01013397">
    <property type="protein sequence ID" value="JAP49828.1"/>
    <property type="molecule type" value="Transcribed_RNA"/>
</dbReference>
<dbReference type="InterPro" id="IPR014752">
    <property type="entry name" value="Arrestin-like_C"/>
</dbReference>
<dbReference type="AlphaFoldDB" id="A0A0V0J760"/>
<evidence type="ECO:0008006" key="2">
    <source>
        <dbReference type="Google" id="ProtNLM"/>
    </source>
</evidence>
<proteinExistence type="predicted"/>
<dbReference type="EMBL" id="GEEE01002076">
    <property type="protein sequence ID" value="JAP61149.1"/>
    <property type="molecule type" value="Transcribed_RNA"/>
</dbReference>
<dbReference type="Gene3D" id="2.60.40.640">
    <property type="match status" value="1"/>
</dbReference>
<gene>
    <name evidence="1" type="ORF">TR165712</name>
</gene>
<organism evidence="1">
    <name type="scientific">Schistocephalus solidus</name>
    <name type="common">Tapeworm</name>
    <dbReference type="NCBI Taxonomy" id="70667"/>
    <lineage>
        <taxon>Eukaryota</taxon>
        <taxon>Metazoa</taxon>
        <taxon>Spiralia</taxon>
        <taxon>Lophotrochozoa</taxon>
        <taxon>Platyhelminthes</taxon>
        <taxon>Cestoda</taxon>
        <taxon>Eucestoda</taxon>
        <taxon>Diphyllobothriidea</taxon>
        <taxon>Diphyllobothriidae</taxon>
        <taxon>Schistocephalus</taxon>
    </lineage>
</organism>
<name>A0A0V0J760_SCHSO</name>
<sequence>MEARFYTGLSKPFGIFDDMSQGSRVAPYSGCTKQSRGFTSEVFMPPSVKYGGGCCVSMDAGVVTGSTNWGSSWGKEEHFESGNTSTPKEGRFSCYELSGGYGSHEGTMIDAFGVANKYLHQFTLKVFNPRVIPDKILYGITYFDTKEQMKVNRIRIKGNGTMLKQINKKKDSGSTEVPTNTFTREVVTSGFSGTRNQNNYHAQTRDFTGNDVYQRLNLPLDLYDGDENLLPFNGPITLSAGTHAIPFAVRIPATTNPTILYKRNHKKIGSATVQLLYTVFAEVDVQASPSGNNATIVGEKVPIQILSCAGLPPVVANQYLPGDVQIIPLPYKSSKVLLITEKKHLQSPDTIRLYVYTDNSRAVHSVFCELIQSSNLPEIELSDDQDVENPKKEPGLELLYRTKKVALKKDFPKRFTSKVGERFPPDMENYAQNAINPNLDDRAKMPETSRKAGCLVEIPVPAGLDPNIEAGDTRIRYHIRIHLDVKGQRKPESPAELLTISEELLHNYKIKYVVFTDQ</sequence>